<organism evidence="1 2">
    <name type="scientific">Eumeta variegata</name>
    <name type="common">Bagworm moth</name>
    <name type="synonym">Eumeta japonica</name>
    <dbReference type="NCBI Taxonomy" id="151549"/>
    <lineage>
        <taxon>Eukaryota</taxon>
        <taxon>Metazoa</taxon>
        <taxon>Ecdysozoa</taxon>
        <taxon>Arthropoda</taxon>
        <taxon>Hexapoda</taxon>
        <taxon>Insecta</taxon>
        <taxon>Pterygota</taxon>
        <taxon>Neoptera</taxon>
        <taxon>Endopterygota</taxon>
        <taxon>Lepidoptera</taxon>
        <taxon>Glossata</taxon>
        <taxon>Ditrysia</taxon>
        <taxon>Tineoidea</taxon>
        <taxon>Psychidae</taxon>
        <taxon>Oiketicinae</taxon>
        <taxon>Eumeta</taxon>
    </lineage>
</organism>
<keyword evidence="2" id="KW-1185">Reference proteome</keyword>
<comment type="caution">
    <text evidence="1">The sequence shown here is derived from an EMBL/GenBank/DDBJ whole genome shotgun (WGS) entry which is preliminary data.</text>
</comment>
<evidence type="ECO:0000313" key="2">
    <source>
        <dbReference type="Proteomes" id="UP000299102"/>
    </source>
</evidence>
<accession>A0A4C1YMD0</accession>
<dbReference type="AlphaFoldDB" id="A0A4C1YMD0"/>
<gene>
    <name evidence="1" type="ORF">EVAR_60809_1</name>
</gene>
<reference evidence="1 2" key="1">
    <citation type="journal article" date="2019" name="Commun. Biol.">
        <title>The bagworm genome reveals a unique fibroin gene that provides high tensile strength.</title>
        <authorList>
            <person name="Kono N."/>
            <person name="Nakamura H."/>
            <person name="Ohtoshi R."/>
            <person name="Tomita M."/>
            <person name="Numata K."/>
            <person name="Arakawa K."/>
        </authorList>
    </citation>
    <scope>NUCLEOTIDE SEQUENCE [LARGE SCALE GENOMIC DNA]</scope>
</reference>
<protein>
    <submittedName>
        <fullName evidence="1">Uncharacterized protein</fullName>
    </submittedName>
</protein>
<dbReference type="EMBL" id="BGZK01001283">
    <property type="protein sequence ID" value="GBP76260.1"/>
    <property type="molecule type" value="Genomic_DNA"/>
</dbReference>
<proteinExistence type="predicted"/>
<name>A0A4C1YMD0_EUMVA</name>
<dbReference type="Proteomes" id="UP000299102">
    <property type="component" value="Unassembled WGS sequence"/>
</dbReference>
<evidence type="ECO:0000313" key="1">
    <source>
        <dbReference type="EMBL" id="GBP76260.1"/>
    </source>
</evidence>
<sequence length="120" mass="13552">MTIVDDAWFNQSTYRVPSITDFYIILSLSFLREHLDHVVGRGAREHGRPSDYCVRATAPPVTHIEWLGVGPLCWCGGSRRSAFVSEDRNELGALLFENKFSLKIKKKTSKEELGLPLPGF</sequence>